<evidence type="ECO:0000313" key="9">
    <source>
        <dbReference type="Proteomes" id="UP000468687"/>
    </source>
</evidence>
<evidence type="ECO:0000256" key="7">
    <source>
        <dbReference type="SAM" id="Coils"/>
    </source>
</evidence>
<evidence type="ECO:0000256" key="4">
    <source>
        <dbReference type="ARBA" id="ARBA00022989"/>
    </source>
</evidence>
<sequence length="284" mass="31451">MGSFRFLLSRRWILFGIAVVLLTYVAYLLGQWQFHRLDDRRERNAIVERNEGRTVDVGVIMSPGGDVDAEDEWTAVTATGTYDVENTVVVRYRTRDGQPGADVVVPLRLDDGTSVLVDRGWMATENSGDLAGTEPETLPAPPSGEVEVVGYARSDAEGRSTDVTDTQSTRAISSVAIGDALDLDLLGGFVDLAEETPAAAEPLAPPPLPELDEGPHFFYGLQWWFFGALAVFGFFYLMYDEVRGGPARRDRLRAEKRARVEAQEQQQAEIQARIRAEREASRRG</sequence>
<keyword evidence="7" id="KW-0175">Coiled coil</keyword>
<organism evidence="8 9">
    <name type="scientific">Nocardioides zeae</name>
    <dbReference type="NCBI Taxonomy" id="1457234"/>
    <lineage>
        <taxon>Bacteria</taxon>
        <taxon>Bacillati</taxon>
        <taxon>Actinomycetota</taxon>
        <taxon>Actinomycetes</taxon>
        <taxon>Propionibacteriales</taxon>
        <taxon>Nocardioidaceae</taxon>
        <taxon>Nocardioides</taxon>
    </lineage>
</organism>
<evidence type="ECO:0000256" key="5">
    <source>
        <dbReference type="ARBA" id="ARBA00023136"/>
    </source>
</evidence>
<dbReference type="InterPro" id="IPR045214">
    <property type="entry name" value="Surf1/Surf4"/>
</dbReference>
<dbReference type="InterPro" id="IPR002994">
    <property type="entry name" value="Surf1/Shy1"/>
</dbReference>
<evidence type="ECO:0000256" key="1">
    <source>
        <dbReference type="ARBA" id="ARBA00004370"/>
    </source>
</evidence>
<keyword evidence="3 6" id="KW-0812">Transmembrane</keyword>
<evidence type="ECO:0000256" key="3">
    <source>
        <dbReference type="ARBA" id="ARBA00022692"/>
    </source>
</evidence>
<evidence type="ECO:0000313" key="8">
    <source>
        <dbReference type="EMBL" id="NEN78354.1"/>
    </source>
</evidence>
<comment type="subcellular location">
    <subcellularLocation>
        <location evidence="6">Cell membrane</location>
        <topology evidence="6">Multi-pass membrane protein</topology>
    </subcellularLocation>
    <subcellularLocation>
        <location evidence="1">Membrane</location>
    </subcellularLocation>
</comment>
<dbReference type="AlphaFoldDB" id="A0A6P0HJD7"/>
<comment type="caution">
    <text evidence="8">The sequence shown here is derived from an EMBL/GenBank/DDBJ whole genome shotgun (WGS) entry which is preliminary data.</text>
</comment>
<reference evidence="8 9" key="1">
    <citation type="journal article" date="2014" name="Int. J. Syst. Evol. Microbiol.">
        <title>Nocardioides zeae sp. nov., isolated from the stem of Zea mays.</title>
        <authorList>
            <person name="Glaeser S.P."/>
            <person name="McInroy J.A."/>
            <person name="Busse H.J."/>
            <person name="Kampfer P."/>
        </authorList>
    </citation>
    <scope>NUCLEOTIDE SEQUENCE [LARGE SCALE GENOMIC DNA]</scope>
    <source>
        <strain evidence="8 9">JCM 30728</strain>
    </source>
</reference>
<dbReference type="PANTHER" id="PTHR23427">
    <property type="entry name" value="SURFEIT LOCUS PROTEIN"/>
    <property type="match status" value="1"/>
</dbReference>
<dbReference type="RefSeq" id="WP_163771899.1">
    <property type="nucleotide sequence ID" value="NZ_JAAGXA010000005.1"/>
</dbReference>
<dbReference type="GO" id="GO:0005886">
    <property type="term" value="C:plasma membrane"/>
    <property type="evidence" value="ECO:0007669"/>
    <property type="project" value="UniProtKB-SubCell"/>
</dbReference>
<protein>
    <recommendedName>
        <fullName evidence="6">SURF1-like protein</fullName>
    </recommendedName>
</protein>
<dbReference type="EMBL" id="JAAGXA010000005">
    <property type="protein sequence ID" value="NEN78354.1"/>
    <property type="molecule type" value="Genomic_DNA"/>
</dbReference>
<name>A0A6P0HJD7_9ACTN</name>
<keyword evidence="9" id="KW-1185">Reference proteome</keyword>
<dbReference type="CDD" id="cd06662">
    <property type="entry name" value="SURF1"/>
    <property type="match status" value="1"/>
</dbReference>
<keyword evidence="6" id="KW-1003">Cell membrane</keyword>
<evidence type="ECO:0000256" key="2">
    <source>
        <dbReference type="ARBA" id="ARBA00007165"/>
    </source>
</evidence>
<feature type="transmembrane region" description="Helical" evidence="6">
    <location>
        <begin position="12"/>
        <end position="30"/>
    </location>
</feature>
<accession>A0A6P0HJD7</accession>
<dbReference type="Pfam" id="PF02104">
    <property type="entry name" value="SURF1"/>
    <property type="match status" value="1"/>
</dbReference>
<dbReference type="PANTHER" id="PTHR23427:SF2">
    <property type="entry name" value="SURFEIT LOCUS PROTEIN 1"/>
    <property type="match status" value="1"/>
</dbReference>
<gene>
    <name evidence="8" type="ORF">G3T38_08690</name>
</gene>
<dbReference type="Proteomes" id="UP000468687">
    <property type="component" value="Unassembled WGS sequence"/>
</dbReference>
<keyword evidence="5 6" id="KW-0472">Membrane</keyword>
<keyword evidence="4 6" id="KW-1133">Transmembrane helix</keyword>
<proteinExistence type="inferred from homology"/>
<comment type="similarity">
    <text evidence="2 6">Belongs to the SURF1 family.</text>
</comment>
<feature type="transmembrane region" description="Helical" evidence="6">
    <location>
        <begin position="217"/>
        <end position="239"/>
    </location>
</feature>
<evidence type="ECO:0000256" key="6">
    <source>
        <dbReference type="RuleBase" id="RU363076"/>
    </source>
</evidence>
<feature type="coiled-coil region" evidence="7">
    <location>
        <begin position="253"/>
        <end position="280"/>
    </location>
</feature>
<dbReference type="PROSITE" id="PS50895">
    <property type="entry name" value="SURF1"/>
    <property type="match status" value="1"/>
</dbReference>